<dbReference type="CDD" id="cd00198">
    <property type="entry name" value="vWFA"/>
    <property type="match status" value="1"/>
</dbReference>
<dbReference type="EnsemblMetazoa" id="XM_021037516.1">
    <property type="protein sequence ID" value="XP_020893175.1"/>
    <property type="gene ID" value="LOC110232334"/>
</dbReference>
<dbReference type="AlphaFoldDB" id="A0A913WRW3"/>
<keyword evidence="2" id="KW-1185">Reference proteome</keyword>
<evidence type="ECO:0008006" key="3">
    <source>
        <dbReference type="Google" id="ProtNLM"/>
    </source>
</evidence>
<dbReference type="OMA" id="RTIRECQ"/>
<evidence type="ECO:0000313" key="1">
    <source>
        <dbReference type="EnsemblMetazoa" id="XP_020893175.1"/>
    </source>
</evidence>
<dbReference type="Proteomes" id="UP000887567">
    <property type="component" value="Unplaced"/>
</dbReference>
<reference evidence="1" key="1">
    <citation type="submission" date="2022-11" db="UniProtKB">
        <authorList>
            <consortium name="EnsemblMetazoa"/>
        </authorList>
    </citation>
    <scope>IDENTIFICATION</scope>
</reference>
<dbReference type="GeneID" id="110232334"/>
<dbReference type="SUPFAM" id="SSF53300">
    <property type="entry name" value="vWA-like"/>
    <property type="match status" value="1"/>
</dbReference>
<dbReference type="OrthoDB" id="10051861at2759"/>
<proteinExistence type="predicted"/>
<evidence type="ECO:0000313" key="2">
    <source>
        <dbReference type="Proteomes" id="UP000887567"/>
    </source>
</evidence>
<dbReference type="InterPro" id="IPR036465">
    <property type="entry name" value="vWFA_dom_sf"/>
</dbReference>
<name>A0A913WRW3_EXADI</name>
<accession>A0A913WRW3</accession>
<dbReference type="KEGG" id="epa:110232334"/>
<dbReference type="Gene3D" id="3.40.50.410">
    <property type="entry name" value="von Willebrand factor, type A domain"/>
    <property type="match status" value="1"/>
</dbReference>
<sequence length="479" mass="53596">MAENCSTLIGVIVDVSGSMKRNIGDGVHEEGGEWIQSLFRVIDSLITHDVSDSNHMFAIGMGANNPRTIFDVLRTIEDFKNIKTNQTRLNHASTIDSILTILESAGACAVRKWASASAIGEKVSHDDAKKLLYYVKSRPGFAKGVVNSCLPNACKGIENNSPEFVGYIPFAHLLLRSGESAVSTFRPAGEKEIKDAIEKAKSLLEEDFLIREVDVQSSIFTVKEAWGILRGSVDKDKLTNQRVQELMDDVRPFIYGGSTPFYESLEMALQLFTFSPKFKYHKKLLLVISDGYPTDDPFFTKKDLLIAKFRETDITIVSCFITRLHDDVEPKRLFSKDYHWEDGAKLLFELSSKIPADLVPRTIFVKRGWKIDITNNETKLFLQVNHPVFLKDVCDLARNVVCCQDALADALTSVSLDIYINQSRNDFGAKKQEGGTSYANASAAVLYLSMKRILGRQGGYPEFNDLRQELIDEYGEDGA</sequence>
<organism evidence="1 2">
    <name type="scientific">Exaiptasia diaphana</name>
    <name type="common">Tropical sea anemone</name>
    <name type="synonym">Aiptasia pulchella</name>
    <dbReference type="NCBI Taxonomy" id="2652724"/>
    <lineage>
        <taxon>Eukaryota</taxon>
        <taxon>Metazoa</taxon>
        <taxon>Cnidaria</taxon>
        <taxon>Anthozoa</taxon>
        <taxon>Hexacorallia</taxon>
        <taxon>Actiniaria</taxon>
        <taxon>Aiptasiidae</taxon>
        <taxon>Exaiptasia</taxon>
    </lineage>
</organism>
<protein>
    <recommendedName>
        <fullName evidence="3">VWFA domain-containing protein</fullName>
    </recommendedName>
</protein>
<dbReference type="RefSeq" id="XP_020893175.1">
    <property type="nucleotide sequence ID" value="XM_021037516.1"/>
</dbReference>